<comment type="caution">
    <text evidence="2">The sequence shown here is derived from an EMBL/GenBank/DDBJ whole genome shotgun (WGS) entry which is preliminary data.</text>
</comment>
<sequence>MGASQDRRGASRNASSPVTMGVLHRLSVAIVLSPMLFVAFAPVKMLRDLTFHCRPSFGCLGDHGVKVAMIDRMRRCSVGWARAFEYKSYTSMPFLFLLREGRWYASKTLVSSKLVRLTANLTTSPLHYFASEGWSAPTSGSGRLPPPATEEEVTRAIILQTVVRTVDFLRMYWKYECGVLAFLAVLLYMPKAGKKKTKKAKET</sequence>
<dbReference type="AlphaFoldDB" id="A0A830I4K1"/>
<protein>
    <submittedName>
        <fullName evidence="2">Uncharacterized protein</fullName>
    </submittedName>
</protein>
<accession>A0A830I4K1</accession>
<feature type="transmembrane region" description="Helical" evidence="1">
    <location>
        <begin position="21"/>
        <end position="41"/>
    </location>
</feature>
<reference evidence="2" key="1">
    <citation type="submission" date="2020-10" db="EMBL/GenBank/DDBJ databases">
        <title>Unveiling of a novel bifunctional photoreceptor, Dualchrome1, isolated from a cosmopolitan green alga.</title>
        <authorList>
            <person name="Suzuki S."/>
            <person name="Kawachi M."/>
        </authorList>
    </citation>
    <scope>NUCLEOTIDE SEQUENCE</scope>
    <source>
        <strain evidence="2">NIES 2893</strain>
    </source>
</reference>
<dbReference type="Proteomes" id="UP000660262">
    <property type="component" value="Unassembled WGS sequence"/>
</dbReference>
<keyword evidence="1" id="KW-0812">Transmembrane</keyword>
<evidence type="ECO:0000256" key="1">
    <source>
        <dbReference type="SAM" id="Phobius"/>
    </source>
</evidence>
<dbReference type="EMBL" id="BNJQ01000037">
    <property type="protein sequence ID" value="GHP11939.1"/>
    <property type="molecule type" value="Genomic_DNA"/>
</dbReference>
<organism evidence="2 3">
    <name type="scientific">Pycnococcus provasolii</name>
    <dbReference type="NCBI Taxonomy" id="41880"/>
    <lineage>
        <taxon>Eukaryota</taxon>
        <taxon>Viridiplantae</taxon>
        <taxon>Chlorophyta</taxon>
        <taxon>Pseudoscourfieldiophyceae</taxon>
        <taxon>Pseudoscourfieldiales</taxon>
        <taxon>Pycnococcaceae</taxon>
        <taxon>Pycnococcus</taxon>
    </lineage>
</organism>
<keyword evidence="3" id="KW-1185">Reference proteome</keyword>
<proteinExistence type="predicted"/>
<evidence type="ECO:0000313" key="2">
    <source>
        <dbReference type="EMBL" id="GHP11939.1"/>
    </source>
</evidence>
<keyword evidence="1" id="KW-1133">Transmembrane helix</keyword>
<evidence type="ECO:0000313" key="3">
    <source>
        <dbReference type="Proteomes" id="UP000660262"/>
    </source>
</evidence>
<name>A0A830I4K1_9CHLO</name>
<keyword evidence="1" id="KW-0472">Membrane</keyword>
<gene>
    <name evidence="2" type="ORF">PPROV_001066600</name>
</gene>